<evidence type="ECO:0000313" key="2">
    <source>
        <dbReference type="EMBL" id="GAA5147971.1"/>
    </source>
</evidence>
<evidence type="ECO:0000313" key="3">
    <source>
        <dbReference type="Proteomes" id="UP001499852"/>
    </source>
</evidence>
<proteinExistence type="predicted"/>
<accession>A0ABP9PM46</accession>
<organism evidence="2 3">
    <name type="scientific">Prosthecobacter algae</name>
    <dbReference type="NCBI Taxonomy" id="1144682"/>
    <lineage>
        <taxon>Bacteria</taxon>
        <taxon>Pseudomonadati</taxon>
        <taxon>Verrucomicrobiota</taxon>
        <taxon>Verrucomicrobiia</taxon>
        <taxon>Verrucomicrobiales</taxon>
        <taxon>Verrucomicrobiaceae</taxon>
        <taxon>Prosthecobacter</taxon>
    </lineage>
</organism>
<keyword evidence="3" id="KW-1185">Reference proteome</keyword>
<protein>
    <submittedName>
        <fullName evidence="2">Uncharacterized protein</fullName>
    </submittedName>
</protein>
<sequence length="256" mass="26910">MNVRIPIIMNQPQNPNQKKGLSGLAMAGIGCGLLLVPALVGGGFLVAKIGSKVKEFAGDPAKAAVWALEMNPDIEVLKKDDAKREITFKQKSTGETSTISYEDLEKGKLTVKNDKGEEYGLDASKAQTEGVVIKGPDGKTIPAGVAVASAPPAEVPQYPGLKLEDGAGYRVDQAEAVGGMTMGKAPGDVRTVKEHYEGVLKSGGYEVNSIVNGEYDSVSITGQKGADMTSINVMISRDEGTAGQVVITTQYQLPKK</sequence>
<reference evidence="3" key="1">
    <citation type="journal article" date="2019" name="Int. J. Syst. Evol. Microbiol.">
        <title>The Global Catalogue of Microorganisms (GCM) 10K type strain sequencing project: providing services to taxonomists for standard genome sequencing and annotation.</title>
        <authorList>
            <consortium name="The Broad Institute Genomics Platform"/>
            <consortium name="The Broad Institute Genome Sequencing Center for Infectious Disease"/>
            <person name="Wu L."/>
            <person name="Ma J."/>
        </authorList>
    </citation>
    <scope>NUCLEOTIDE SEQUENCE [LARGE SCALE GENOMIC DNA]</scope>
    <source>
        <strain evidence="3">JCM 18053</strain>
    </source>
</reference>
<dbReference type="PROSITE" id="PS51257">
    <property type="entry name" value="PROKAR_LIPOPROTEIN"/>
    <property type="match status" value="1"/>
</dbReference>
<feature type="transmembrane region" description="Helical" evidence="1">
    <location>
        <begin position="21"/>
        <end position="46"/>
    </location>
</feature>
<name>A0ABP9PM46_9BACT</name>
<gene>
    <name evidence="2" type="ORF">GCM10023213_43470</name>
</gene>
<keyword evidence="1" id="KW-0812">Transmembrane</keyword>
<keyword evidence="1" id="KW-0472">Membrane</keyword>
<evidence type="ECO:0000256" key="1">
    <source>
        <dbReference type="SAM" id="Phobius"/>
    </source>
</evidence>
<dbReference type="Proteomes" id="UP001499852">
    <property type="component" value="Unassembled WGS sequence"/>
</dbReference>
<keyword evidence="1" id="KW-1133">Transmembrane helix</keyword>
<dbReference type="EMBL" id="BAABIA010000010">
    <property type="protein sequence ID" value="GAA5147971.1"/>
    <property type="molecule type" value="Genomic_DNA"/>
</dbReference>
<comment type="caution">
    <text evidence="2">The sequence shown here is derived from an EMBL/GenBank/DDBJ whole genome shotgun (WGS) entry which is preliminary data.</text>
</comment>
<dbReference type="RefSeq" id="WP_345738518.1">
    <property type="nucleotide sequence ID" value="NZ_BAABIA010000010.1"/>
</dbReference>